<evidence type="ECO:0000256" key="1">
    <source>
        <dbReference type="ARBA" id="ARBA00022723"/>
    </source>
</evidence>
<feature type="region of interest" description="Disordered" evidence="4">
    <location>
        <begin position="765"/>
        <end position="869"/>
    </location>
</feature>
<feature type="domain" description="PDEase" evidence="5">
    <location>
        <begin position="284"/>
        <end position="630"/>
    </location>
</feature>
<dbReference type="SMART" id="SM00471">
    <property type="entry name" value="HDc"/>
    <property type="match status" value="1"/>
</dbReference>
<reference evidence="6 7" key="1">
    <citation type="submission" date="2016-07" db="EMBL/GenBank/DDBJ databases">
        <title>Pervasive Adenine N6-methylation of Active Genes in Fungi.</title>
        <authorList>
            <consortium name="DOE Joint Genome Institute"/>
            <person name="Mondo S.J."/>
            <person name="Dannebaum R.O."/>
            <person name="Kuo R.C."/>
            <person name="Labutti K."/>
            <person name="Haridas S."/>
            <person name="Kuo A."/>
            <person name="Salamov A."/>
            <person name="Ahrendt S.R."/>
            <person name="Lipzen A."/>
            <person name="Sullivan W."/>
            <person name="Andreopoulos W.B."/>
            <person name="Clum A."/>
            <person name="Lindquist E."/>
            <person name="Daum C."/>
            <person name="Ramamoorthy G.K."/>
            <person name="Gryganskyi A."/>
            <person name="Culley D."/>
            <person name="Magnuson J.K."/>
            <person name="James T.Y."/>
            <person name="O'Malley M.A."/>
            <person name="Stajich J.E."/>
            <person name="Spatafora J.W."/>
            <person name="Visel A."/>
            <person name="Grigoriev I.V."/>
        </authorList>
    </citation>
    <scope>NUCLEOTIDE SEQUENCE [LARGE SCALE GENOMIC DNA]</scope>
    <source>
        <strain evidence="6 7">CBS 129021</strain>
    </source>
</reference>
<keyword evidence="7" id="KW-1185">Reference proteome</keyword>
<feature type="region of interest" description="Disordered" evidence="4">
    <location>
        <begin position="91"/>
        <end position="112"/>
    </location>
</feature>
<comment type="cofactor">
    <cofactor evidence="3">
        <name>a divalent metal cation</name>
        <dbReference type="ChEBI" id="CHEBI:60240"/>
    </cofactor>
    <text evidence="3">Binds 2 divalent metal cations per subunit. Site 1 may preferentially bind zinc ions, while site 2 has a preference for magnesium and/or manganese ions.</text>
</comment>
<dbReference type="InterPro" id="IPR002073">
    <property type="entry name" value="PDEase_catalytic_dom"/>
</dbReference>
<feature type="compositionally biased region" description="Polar residues" evidence="4">
    <location>
        <begin position="95"/>
        <end position="112"/>
    </location>
</feature>
<dbReference type="InParanoid" id="A0A1Y2EDR5"/>
<evidence type="ECO:0000256" key="4">
    <source>
        <dbReference type="SAM" id="MobiDB-lite"/>
    </source>
</evidence>
<dbReference type="CDD" id="cd00077">
    <property type="entry name" value="HDc"/>
    <property type="match status" value="1"/>
</dbReference>
<sequence length="869" mass="95573">MDSATCNVIYVDRNVREDAHLTRSTNNLSAALDKAGELRANLELLIDAFGHVHVCASGAACISRLFQLHDTSLVELKPTLVLIDTPHDEQIIDSAPSSRDPSPHSRVSGNVSQRECVDEQGYGLRLLERIVYESHSRNLSKLVVPIPVVTFPLLQSPPANDNPNDGSFQTPYAGYLAETADPASRLLTNRGLLRKCLDSGAIDVMASPLHMKTLTTLEVHAYRAHKEAAKEQQALLEISRGRKRSWVGMHEEQPFSYLREAMVSNLMSGICRSGTETDVGIGSVKICVSSERRAEIAHAVGRWHFCAHDFCDDQLLVAASLIFRHAFSMPELEQWRIPTDQLTTFLVACRAAYNTFVPYHNFRHAVDVLQATFNFLVHIGALPPYPARSGADVTPTQKSPLAILLKPFEALTLLVSAIGHDVGHPGVNNGFLVVLNAPLAQLYNDRSVLESFHCAAYSQILRRYWPQVFGDTKMRDLMISSILATDMGLHFDYMTKLGSLQERLHENNSTDGWNGRTVESETALACALLIKCADISNVARKHDAALQWMHILCDEFSRQASMESQIGIPSSLIAEPKKDYLSLAKAQLGFMNMFALPLFQGVADILPSMQYTVDELEDNRMLFEISLQELPEMDEERKKRVLEGALSPRSMSVAFGPGDSMDSSSGKTLEPPMQNILENHTEMKKAGSSLPDQLPHIPNVAEQYKEVNGAAANFDTMADFSASDPFSINDHDRAVGHNGKQRCSETTEGSNSLLYSGDWASQATSATTGKMPLSPSTQGTSIISQESVERPSSVPAPAAPVPEANHYLAPPMLPMDPVNSEEEHSNESTLKTDKSLKKKPSRFRMKAVNIFRWNKGGSSPSSNGGDPLG</sequence>
<feature type="compositionally biased region" description="Low complexity" evidence="4">
    <location>
        <begin position="856"/>
        <end position="869"/>
    </location>
</feature>
<proteinExistence type="inferred from homology"/>
<keyword evidence="2 3" id="KW-0378">Hydrolase</keyword>
<evidence type="ECO:0000313" key="7">
    <source>
        <dbReference type="Proteomes" id="UP000193689"/>
    </source>
</evidence>
<dbReference type="Pfam" id="PF00233">
    <property type="entry name" value="PDEase_I"/>
    <property type="match status" value="1"/>
</dbReference>
<organism evidence="6 7">
    <name type="scientific">Pseudomassariella vexata</name>
    <dbReference type="NCBI Taxonomy" id="1141098"/>
    <lineage>
        <taxon>Eukaryota</taxon>
        <taxon>Fungi</taxon>
        <taxon>Dikarya</taxon>
        <taxon>Ascomycota</taxon>
        <taxon>Pezizomycotina</taxon>
        <taxon>Sordariomycetes</taxon>
        <taxon>Xylariomycetidae</taxon>
        <taxon>Amphisphaeriales</taxon>
        <taxon>Pseudomassariaceae</taxon>
        <taxon>Pseudomassariella</taxon>
    </lineage>
</organism>
<feature type="compositionally biased region" description="Basic and acidic residues" evidence="4">
    <location>
        <begin position="821"/>
        <end position="835"/>
    </location>
</feature>
<evidence type="ECO:0000256" key="3">
    <source>
        <dbReference type="RuleBase" id="RU363067"/>
    </source>
</evidence>
<comment type="similarity">
    <text evidence="3">Belongs to the cyclic nucleotide phosphodiesterase family.</text>
</comment>
<dbReference type="GO" id="GO:0007165">
    <property type="term" value="P:signal transduction"/>
    <property type="evidence" value="ECO:0007669"/>
    <property type="project" value="InterPro"/>
</dbReference>
<dbReference type="PROSITE" id="PS51845">
    <property type="entry name" value="PDEASE_I_2"/>
    <property type="match status" value="1"/>
</dbReference>
<accession>A0A1Y2EDR5</accession>
<dbReference type="PANTHER" id="PTHR11347">
    <property type="entry name" value="CYCLIC NUCLEOTIDE PHOSPHODIESTERASE"/>
    <property type="match status" value="1"/>
</dbReference>
<protein>
    <recommendedName>
        <fullName evidence="3">Phosphodiesterase</fullName>
        <ecNumber evidence="3">3.1.4.-</ecNumber>
    </recommendedName>
</protein>
<dbReference type="InterPro" id="IPR023174">
    <property type="entry name" value="PDEase_CS"/>
</dbReference>
<evidence type="ECO:0000313" key="6">
    <source>
        <dbReference type="EMBL" id="ORY69723.1"/>
    </source>
</evidence>
<feature type="region of interest" description="Disordered" evidence="4">
    <location>
        <begin position="652"/>
        <end position="672"/>
    </location>
</feature>
<dbReference type="GO" id="GO:0046872">
    <property type="term" value="F:metal ion binding"/>
    <property type="evidence" value="ECO:0007669"/>
    <property type="project" value="UniProtKB-KW"/>
</dbReference>
<evidence type="ECO:0000256" key="2">
    <source>
        <dbReference type="ARBA" id="ARBA00022801"/>
    </source>
</evidence>
<name>A0A1Y2EDR5_9PEZI</name>
<feature type="compositionally biased region" description="Low complexity" evidence="4">
    <location>
        <begin position="790"/>
        <end position="804"/>
    </location>
</feature>
<dbReference type="PROSITE" id="PS00126">
    <property type="entry name" value="PDEASE_I_1"/>
    <property type="match status" value="1"/>
</dbReference>
<dbReference type="GO" id="GO:0004114">
    <property type="term" value="F:3',5'-cyclic-nucleotide phosphodiesterase activity"/>
    <property type="evidence" value="ECO:0007669"/>
    <property type="project" value="InterPro"/>
</dbReference>
<dbReference type="Proteomes" id="UP000193689">
    <property type="component" value="Unassembled WGS sequence"/>
</dbReference>
<feature type="compositionally biased region" description="Polar residues" evidence="4">
    <location>
        <begin position="765"/>
        <end position="785"/>
    </location>
</feature>
<comment type="caution">
    <text evidence="6">The sequence shown here is derived from an EMBL/GenBank/DDBJ whole genome shotgun (WGS) entry which is preliminary data.</text>
</comment>
<dbReference type="AlphaFoldDB" id="A0A1Y2EDR5"/>
<evidence type="ECO:0000259" key="5">
    <source>
        <dbReference type="PROSITE" id="PS51845"/>
    </source>
</evidence>
<feature type="compositionally biased region" description="Basic residues" evidence="4">
    <location>
        <begin position="836"/>
        <end position="845"/>
    </location>
</feature>
<dbReference type="SUPFAM" id="SSF109604">
    <property type="entry name" value="HD-domain/PDEase-like"/>
    <property type="match status" value="1"/>
</dbReference>
<dbReference type="RefSeq" id="XP_040719673.1">
    <property type="nucleotide sequence ID" value="XM_040863320.1"/>
</dbReference>
<dbReference type="InterPro" id="IPR036971">
    <property type="entry name" value="PDEase_catalytic_dom_sf"/>
</dbReference>
<dbReference type="Gene3D" id="1.10.1300.10">
    <property type="entry name" value="3'5'-cyclic nucleotide phosphodiesterase, catalytic domain"/>
    <property type="match status" value="1"/>
</dbReference>
<dbReference type="OrthoDB" id="546632at2759"/>
<dbReference type="EC" id="3.1.4.-" evidence="3"/>
<dbReference type="EMBL" id="MCFJ01000002">
    <property type="protein sequence ID" value="ORY69723.1"/>
    <property type="molecule type" value="Genomic_DNA"/>
</dbReference>
<dbReference type="InterPro" id="IPR003607">
    <property type="entry name" value="HD/PDEase_dom"/>
</dbReference>
<keyword evidence="1 3" id="KW-0479">Metal-binding</keyword>
<dbReference type="GeneID" id="63779532"/>
<dbReference type="STRING" id="1141098.A0A1Y2EDR5"/>
<gene>
    <name evidence="6" type="ORF">BCR38DRAFT_480892</name>
</gene>